<evidence type="ECO:0000256" key="2">
    <source>
        <dbReference type="ARBA" id="ARBA00022840"/>
    </source>
</evidence>
<feature type="non-terminal residue" evidence="4">
    <location>
        <position position="394"/>
    </location>
</feature>
<dbReference type="Gene3D" id="3.40.50.300">
    <property type="entry name" value="P-loop containing nucleotide triphosphate hydrolases"/>
    <property type="match status" value="1"/>
</dbReference>
<dbReference type="HOGENOM" id="CLU_031178_0_0_7"/>
<dbReference type="Proteomes" id="UP000019140">
    <property type="component" value="Unassembled WGS sequence"/>
</dbReference>
<sequence length="394" mass="43785">MSDSRFIGRHSDLDGIQQQLYHCLSGQPRVLLVEGLAGIGKTRFLEEIRVMAQEQGLDVYTGSCDETLTEPYAPFAGLLPRLDDEAVLDTREITLLHRLFGGATHSQPTPTLDIRSQDTVEFRMAMSRALIRLAEDQPLMVVVDNLHAADQPSLNLFDYLTFTLAEQRTAPVLLVASHRPVAPNTDVGRLLSRLQREEVVRRLELSGLEEPETRELLQLQGVTRPSQQLVQAIHRATQGIPLFIQEAVQHALRMGALHTQGGYLAVRPEAVATLRLPRDISETIAGRIDALPAGCQAILTVASLLGDGFQADELAIPEPNHEAALEVATQQGVLRREGNHYQFAHTLIRRGFASRLRLEQRRRLHLDIAQALDRHYAEHSASHALAIAHHLLEA</sequence>
<gene>
    <name evidence="4" type="ORF">ETSY2_36670</name>
</gene>
<dbReference type="GO" id="GO:0004016">
    <property type="term" value="F:adenylate cyclase activity"/>
    <property type="evidence" value="ECO:0007669"/>
    <property type="project" value="TreeGrafter"/>
</dbReference>
<dbReference type="AlphaFoldDB" id="W4LWM4"/>
<dbReference type="GO" id="GO:0005524">
    <property type="term" value="F:ATP binding"/>
    <property type="evidence" value="ECO:0007669"/>
    <property type="project" value="UniProtKB-KW"/>
</dbReference>
<dbReference type="Pfam" id="PF13191">
    <property type="entry name" value="AAA_16"/>
    <property type="match status" value="1"/>
</dbReference>
<proteinExistence type="predicted"/>
<evidence type="ECO:0000313" key="4">
    <source>
        <dbReference type="EMBL" id="ETX01772.1"/>
    </source>
</evidence>
<evidence type="ECO:0000313" key="5">
    <source>
        <dbReference type="Proteomes" id="UP000019140"/>
    </source>
</evidence>
<reference evidence="4 5" key="1">
    <citation type="journal article" date="2014" name="Nature">
        <title>An environmental bacterial taxon with a large and distinct metabolic repertoire.</title>
        <authorList>
            <person name="Wilson M.C."/>
            <person name="Mori T."/>
            <person name="Ruckert C."/>
            <person name="Uria A.R."/>
            <person name="Helf M.J."/>
            <person name="Takada K."/>
            <person name="Gernert C."/>
            <person name="Steffens U.A."/>
            <person name="Heycke N."/>
            <person name="Schmitt S."/>
            <person name="Rinke C."/>
            <person name="Helfrich E.J."/>
            <person name="Brachmann A.O."/>
            <person name="Gurgui C."/>
            <person name="Wakimoto T."/>
            <person name="Kracht M."/>
            <person name="Crusemann M."/>
            <person name="Hentschel U."/>
            <person name="Abe I."/>
            <person name="Matsunaga S."/>
            <person name="Kalinowski J."/>
            <person name="Takeyama H."/>
            <person name="Piel J."/>
        </authorList>
    </citation>
    <scope>NUCLEOTIDE SEQUENCE [LARGE SCALE GENOMIC DNA]</scope>
    <source>
        <strain evidence="5">TSY2</strain>
    </source>
</reference>
<dbReference type="InterPro" id="IPR041664">
    <property type="entry name" value="AAA_16"/>
</dbReference>
<dbReference type="InterPro" id="IPR027417">
    <property type="entry name" value="P-loop_NTPase"/>
</dbReference>
<keyword evidence="1" id="KW-0547">Nucleotide-binding</keyword>
<dbReference type="PANTHER" id="PTHR16305:SF28">
    <property type="entry name" value="GUANYLATE CYCLASE DOMAIN-CONTAINING PROTEIN"/>
    <property type="match status" value="1"/>
</dbReference>
<accession>W4LWM4</accession>
<dbReference type="EMBL" id="AZHX01001590">
    <property type="protein sequence ID" value="ETX01772.1"/>
    <property type="molecule type" value="Genomic_DNA"/>
</dbReference>
<organism evidence="4 5">
    <name type="scientific">Candidatus Entotheonella gemina</name>
    <dbReference type="NCBI Taxonomy" id="1429439"/>
    <lineage>
        <taxon>Bacteria</taxon>
        <taxon>Pseudomonadati</taxon>
        <taxon>Nitrospinota/Tectimicrobiota group</taxon>
        <taxon>Candidatus Tectimicrobiota</taxon>
        <taxon>Candidatus Entotheonellia</taxon>
        <taxon>Candidatus Entotheonellales</taxon>
        <taxon>Candidatus Entotheonellaceae</taxon>
        <taxon>Candidatus Entotheonella</taxon>
    </lineage>
</organism>
<comment type="caution">
    <text evidence="4">The sequence shown here is derived from an EMBL/GenBank/DDBJ whole genome shotgun (WGS) entry which is preliminary data.</text>
</comment>
<protein>
    <recommendedName>
        <fullName evidence="3">Orc1-like AAA ATPase domain-containing protein</fullName>
    </recommendedName>
</protein>
<dbReference type="PANTHER" id="PTHR16305">
    <property type="entry name" value="TESTICULAR SOLUBLE ADENYLYL CYCLASE"/>
    <property type="match status" value="1"/>
</dbReference>
<feature type="domain" description="Orc1-like AAA ATPase" evidence="3">
    <location>
        <begin position="5"/>
        <end position="175"/>
    </location>
</feature>
<dbReference type="SUPFAM" id="SSF52540">
    <property type="entry name" value="P-loop containing nucleoside triphosphate hydrolases"/>
    <property type="match status" value="1"/>
</dbReference>
<keyword evidence="5" id="KW-1185">Reference proteome</keyword>
<evidence type="ECO:0000256" key="1">
    <source>
        <dbReference type="ARBA" id="ARBA00022741"/>
    </source>
</evidence>
<keyword evidence="2" id="KW-0067">ATP-binding</keyword>
<name>W4LWM4_9BACT</name>
<dbReference type="GO" id="GO:0005737">
    <property type="term" value="C:cytoplasm"/>
    <property type="evidence" value="ECO:0007669"/>
    <property type="project" value="TreeGrafter"/>
</dbReference>
<evidence type="ECO:0000259" key="3">
    <source>
        <dbReference type="Pfam" id="PF13191"/>
    </source>
</evidence>